<dbReference type="Pfam" id="PF07965">
    <property type="entry name" value="Integrin_B_tail"/>
    <property type="match status" value="1"/>
</dbReference>
<keyword evidence="3" id="KW-0472">Membrane</keyword>
<dbReference type="SUPFAM" id="SSF57196">
    <property type="entry name" value="EGF/Laminin"/>
    <property type="match status" value="1"/>
</dbReference>
<keyword evidence="3" id="KW-1133">Transmembrane helix</keyword>
<dbReference type="PROSITE" id="PS00243">
    <property type="entry name" value="I_EGF_1"/>
    <property type="match status" value="1"/>
</dbReference>
<keyword evidence="2" id="KW-0677">Repeat</keyword>
<feature type="chain" id="PRO_5046880425" evidence="6">
    <location>
        <begin position="24"/>
        <end position="234"/>
    </location>
</feature>
<keyword evidence="4" id="KW-1015">Disulfide bond</keyword>
<dbReference type="PANTHER" id="PTHR10082">
    <property type="entry name" value="INTEGRIN BETA SUBUNIT"/>
    <property type="match status" value="1"/>
</dbReference>
<keyword evidence="3" id="KW-0812">Transmembrane</keyword>
<feature type="signal peptide" evidence="6">
    <location>
        <begin position="1"/>
        <end position="23"/>
    </location>
</feature>
<protein>
    <submittedName>
        <fullName evidence="8">ITB3-like protein</fullName>
    </submittedName>
</protein>
<dbReference type="PANTHER" id="PTHR10082:SF60">
    <property type="entry name" value="INTEGRIN BETA-PS"/>
    <property type="match status" value="1"/>
</dbReference>
<dbReference type="SMART" id="SM01242">
    <property type="entry name" value="Integrin_B_tail"/>
    <property type="match status" value="1"/>
</dbReference>
<keyword evidence="5" id="KW-0325">Glycoprotein</keyword>
<dbReference type="EMBL" id="CP111019">
    <property type="protein sequence ID" value="WAR13085.1"/>
    <property type="molecule type" value="Genomic_DNA"/>
</dbReference>
<dbReference type="InterPro" id="IPR012896">
    <property type="entry name" value="Integrin_bsu_tail"/>
</dbReference>
<dbReference type="InterPro" id="IPR015812">
    <property type="entry name" value="Integrin_bsu"/>
</dbReference>
<keyword evidence="1 6" id="KW-0732">Signal</keyword>
<keyword evidence="9" id="KW-1185">Reference proteome</keyword>
<evidence type="ECO:0000259" key="7">
    <source>
        <dbReference type="SMART" id="SM01242"/>
    </source>
</evidence>
<feature type="domain" description="Integrin beta subunit tail" evidence="7">
    <location>
        <begin position="72"/>
        <end position="159"/>
    </location>
</feature>
<evidence type="ECO:0000256" key="6">
    <source>
        <dbReference type="SAM" id="SignalP"/>
    </source>
</evidence>
<dbReference type="InterPro" id="IPR036349">
    <property type="entry name" value="Integrin_bsu_tail_dom_sf"/>
</dbReference>
<dbReference type="Gene3D" id="4.10.1240.30">
    <property type="match status" value="1"/>
</dbReference>
<reference evidence="8" key="1">
    <citation type="submission" date="2022-11" db="EMBL/GenBank/DDBJ databases">
        <title>Centuries of genome instability and evolution in soft-shell clam transmissible cancer (bioRxiv).</title>
        <authorList>
            <person name="Hart S.F.M."/>
            <person name="Yonemitsu M.A."/>
            <person name="Giersch R.M."/>
            <person name="Beal B.F."/>
            <person name="Arriagada G."/>
            <person name="Davis B.W."/>
            <person name="Ostrander E.A."/>
            <person name="Goff S.P."/>
            <person name="Metzger M.J."/>
        </authorList>
    </citation>
    <scope>NUCLEOTIDE SEQUENCE</scope>
    <source>
        <strain evidence="8">MELC-2E11</strain>
        <tissue evidence="8">Siphon/mantle</tissue>
    </source>
</reference>
<dbReference type="Gene3D" id="2.10.25.10">
    <property type="entry name" value="Laminin"/>
    <property type="match status" value="1"/>
</dbReference>
<evidence type="ECO:0000256" key="2">
    <source>
        <dbReference type="ARBA" id="ARBA00022737"/>
    </source>
</evidence>
<evidence type="ECO:0000256" key="1">
    <source>
        <dbReference type="ARBA" id="ARBA00022729"/>
    </source>
</evidence>
<sequence length="234" mass="24835">MEVSSWVTLLSVMLVFVLVSVRAAPGCDDTNCRASNGEMCNGKGECKCGVCTCAEGHWGPTCEECRTCPTPCSVFKGCVGCKIFGTGPIGVIECLSQCDYIANYLPVEKEEFDTTEDERILCSFFNEGMCMESFKVGGMTQGYRDLYVRTEMNCSVPIPTTTTTLSVINIGTIDDSDDKNVSEKGDENHGMGYKNAASEDAAAASGHGGSSGSAPAHKTSVISVCVLVAVSFLK</sequence>
<accession>A0ABY7ESY3</accession>
<evidence type="ECO:0000256" key="5">
    <source>
        <dbReference type="ARBA" id="ARBA00023180"/>
    </source>
</evidence>
<evidence type="ECO:0000256" key="4">
    <source>
        <dbReference type="ARBA" id="ARBA00023157"/>
    </source>
</evidence>
<name>A0ABY7ESY3_MYAAR</name>
<gene>
    <name evidence="8" type="ORF">MAR_027265</name>
</gene>
<evidence type="ECO:0000313" key="8">
    <source>
        <dbReference type="EMBL" id="WAR13085.1"/>
    </source>
</evidence>
<evidence type="ECO:0000313" key="9">
    <source>
        <dbReference type="Proteomes" id="UP001164746"/>
    </source>
</evidence>
<organism evidence="8 9">
    <name type="scientific">Mya arenaria</name>
    <name type="common">Soft-shell clam</name>
    <dbReference type="NCBI Taxonomy" id="6604"/>
    <lineage>
        <taxon>Eukaryota</taxon>
        <taxon>Metazoa</taxon>
        <taxon>Spiralia</taxon>
        <taxon>Lophotrochozoa</taxon>
        <taxon>Mollusca</taxon>
        <taxon>Bivalvia</taxon>
        <taxon>Autobranchia</taxon>
        <taxon>Heteroconchia</taxon>
        <taxon>Euheterodonta</taxon>
        <taxon>Imparidentia</taxon>
        <taxon>Neoheterodontei</taxon>
        <taxon>Myida</taxon>
        <taxon>Myoidea</taxon>
        <taxon>Myidae</taxon>
        <taxon>Mya</taxon>
    </lineage>
</organism>
<dbReference type="InterPro" id="IPR057243">
    <property type="entry name" value="Integrin_I-EGF_CS"/>
</dbReference>
<proteinExistence type="predicted"/>
<dbReference type="SUPFAM" id="SSF69687">
    <property type="entry name" value="Integrin beta tail domain"/>
    <property type="match status" value="1"/>
</dbReference>
<dbReference type="Proteomes" id="UP001164746">
    <property type="component" value="Chromosome 8"/>
</dbReference>
<evidence type="ECO:0000256" key="3">
    <source>
        <dbReference type="ARBA" id="ARBA00022989"/>
    </source>
</evidence>
<dbReference type="PROSITE" id="PS52047">
    <property type="entry name" value="I_EGF_2"/>
    <property type="match status" value="1"/>
</dbReference>